<proteinExistence type="predicted"/>
<dbReference type="AlphaFoldDB" id="A0A1V1NUA0"/>
<accession>A0A1V1NUA0</accession>
<dbReference type="Proteomes" id="UP000189670">
    <property type="component" value="Unassembled WGS sequence"/>
</dbReference>
<sequence length="130" mass="14040">MTISPYDGIVPKTEKEEQYQDIAETTGRYTEKAVSEIEKSPISAPGKFVFKALTRGVGGAIRMPLGAMAGYERFIEENRPIKIGGNPLSLLKNVGKGASRMGLQLSEISPVKLIGGFINDKVIKPALGFN</sequence>
<reference evidence="2" key="1">
    <citation type="submission" date="2012-11" db="EMBL/GenBank/DDBJ databases">
        <authorList>
            <person name="Lucero-Rivera Y.E."/>
            <person name="Tovar-Ramirez D."/>
        </authorList>
    </citation>
    <scope>NUCLEOTIDE SEQUENCE [LARGE SCALE GENOMIC DNA]</scope>
    <source>
        <strain evidence="2">Araruama</strain>
    </source>
</reference>
<organism evidence="1 2">
    <name type="scientific">Candidatus Magnetoglobus multicellularis str. Araruama</name>
    <dbReference type="NCBI Taxonomy" id="890399"/>
    <lineage>
        <taxon>Bacteria</taxon>
        <taxon>Pseudomonadati</taxon>
        <taxon>Thermodesulfobacteriota</taxon>
        <taxon>Desulfobacteria</taxon>
        <taxon>Desulfobacterales</taxon>
        <taxon>Desulfobacteraceae</taxon>
        <taxon>Candidatus Magnetoglobus</taxon>
    </lineage>
</organism>
<dbReference type="EMBL" id="ATBP01002200">
    <property type="protein sequence ID" value="ETR66145.1"/>
    <property type="molecule type" value="Genomic_DNA"/>
</dbReference>
<gene>
    <name evidence="1" type="ORF">OMM_13184</name>
</gene>
<comment type="caution">
    <text evidence="1">The sequence shown here is derived from an EMBL/GenBank/DDBJ whole genome shotgun (WGS) entry which is preliminary data.</text>
</comment>
<protein>
    <submittedName>
        <fullName evidence="1">Uncharacterized protein</fullName>
    </submittedName>
</protein>
<evidence type="ECO:0000313" key="1">
    <source>
        <dbReference type="EMBL" id="ETR66145.1"/>
    </source>
</evidence>
<name>A0A1V1NUA0_9BACT</name>
<evidence type="ECO:0000313" key="2">
    <source>
        <dbReference type="Proteomes" id="UP000189670"/>
    </source>
</evidence>